<keyword evidence="1 4" id="KW-0269">Exonuclease</keyword>
<evidence type="ECO:0000313" key="5">
    <source>
        <dbReference type="Proteomes" id="UP000230750"/>
    </source>
</evidence>
<comment type="subcellular location">
    <subcellularLocation>
        <location evidence="1">Mitochondrion</location>
    </subcellularLocation>
</comment>
<dbReference type="Pfam" id="PF12705">
    <property type="entry name" value="PDDEXK_1"/>
    <property type="match status" value="1"/>
</dbReference>
<feature type="compositionally biased region" description="Polar residues" evidence="2">
    <location>
        <begin position="48"/>
        <end position="58"/>
    </location>
</feature>
<feature type="domain" description="PD-(D/E)XK endonuclease-like" evidence="3">
    <location>
        <begin position="305"/>
        <end position="408"/>
    </location>
</feature>
<keyword evidence="1" id="KW-0496">Mitochondrion</keyword>
<evidence type="ECO:0000313" key="4">
    <source>
        <dbReference type="EMBL" id="PIK44674.1"/>
    </source>
</evidence>
<sequence>MKKMVFSLIRSPISSTPDLSESLHLSSILSNQKCHTVTRLFSKYGKNTSDGETLTHVNDTSDKERQDEASTIITKDTEHERIAGGMTHKPDLSKEDIILPGSHPFHVEETVTTLNSQLNSTTASSEDDEHAIDEKAKKKKKKKPESAIMKVIRDKKMLERYRVTSKRRKGKTAGAAIPTITTGTGYKDQLLEYISRQDETLENVDGENQFAVSKSGKVMMFPLTNSDFASDKLPESSSEDIKVPSVTTILHVTRPMRQALALMKWENRMIKELGEDGFKQMKQEMFAHGHSIHRNFEQYLKGTFSVELDLLPATVGFWESCSEVLPRIQNPAGFEIKVKHPALSYSGYIDCIAEVDGKLALIELKTSRKPKLKLEYIEDYALQAAAYLGALNFDPEHNFQVKQIVIVVVYKDGMKGTIHTLDEEACHHYWIKWLGRLLEYQEIIDMKKAYVKRKIIAWSKTKAKEEQEEEKPV</sequence>
<evidence type="ECO:0000259" key="3">
    <source>
        <dbReference type="Pfam" id="PF12705"/>
    </source>
</evidence>
<keyword evidence="1" id="KW-0378">Hydrolase</keyword>
<comment type="similarity">
    <text evidence="1">Belongs to the MGME1 family.</text>
</comment>
<feature type="active site" evidence="1">
    <location>
        <position position="350"/>
    </location>
</feature>
<dbReference type="InterPro" id="IPR011335">
    <property type="entry name" value="Restrct_endonuc-II-like"/>
</dbReference>
<dbReference type="Proteomes" id="UP000230750">
    <property type="component" value="Unassembled WGS sequence"/>
</dbReference>
<protein>
    <recommendedName>
        <fullName evidence="1">Mitochondrial genome maintenance exonuclease 1</fullName>
        <ecNumber evidence="1">3.1.-.-</ecNumber>
    </recommendedName>
</protein>
<gene>
    <name evidence="4" type="ORF">BSL78_18468</name>
</gene>
<dbReference type="InterPro" id="IPR011604">
    <property type="entry name" value="PDDEXK-like_dom_sf"/>
</dbReference>
<dbReference type="Gene3D" id="3.90.320.10">
    <property type="match status" value="1"/>
</dbReference>
<dbReference type="HAMAP" id="MF_03030">
    <property type="entry name" value="MGME1"/>
    <property type="match status" value="1"/>
</dbReference>
<proteinExistence type="inferred from homology"/>
<dbReference type="OrthoDB" id="5777131at2759"/>
<dbReference type="PANTHER" id="PTHR31340:SF3">
    <property type="entry name" value="MITOCHONDRIAL GENOME MAINTENANCE EXONUCLEASE 1"/>
    <property type="match status" value="1"/>
</dbReference>
<keyword evidence="1" id="KW-0540">Nuclease</keyword>
<feature type="active site" evidence="1">
    <location>
        <position position="363"/>
    </location>
</feature>
<evidence type="ECO:0000256" key="2">
    <source>
        <dbReference type="SAM" id="MobiDB-lite"/>
    </source>
</evidence>
<keyword evidence="5" id="KW-1185">Reference proteome</keyword>
<dbReference type="STRING" id="307972.A0A2G8K9J2"/>
<dbReference type="EMBL" id="MRZV01000762">
    <property type="protein sequence ID" value="PIK44674.1"/>
    <property type="molecule type" value="Genomic_DNA"/>
</dbReference>
<feature type="region of interest" description="Disordered" evidence="2">
    <location>
        <begin position="116"/>
        <end position="145"/>
    </location>
</feature>
<dbReference type="InterPro" id="IPR038726">
    <property type="entry name" value="PDDEXK_AddAB-type"/>
</dbReference>
<organism evidence="4 5">
    <name type="scientific">Stichopus japonicus</name>
    <name type="common">Sea cucumber</name>
    <dbReference type="NCBI Taxonomy" id="307972"/>
    <lineage>
        <taxon>Eukaryota</taxon>
        <taxon>Metazoa</taxon>
        <taxon>Echinodermata</taxon>
        <taxon>Eleutherozoa</taxon>
        <taxon>Echinozoa</taxon>
        <taxon>Holothuroidea</taxon>
        <taxon>Aspidochirotacea</taxon>
        <taxon>Aspidochirotida</taxon>
        <taxon>Stichopodidae</taxon>
        <taxon>Apostichopus</taxon>
    </lineage>
</organism>
<comment type="function">
    <text evidence="1">Metal-dependent single-stranded DNA (ssDNA) exonuclease involved in mitochondrial genome maintenance.</text>
</comment>
<dbReference type="AlphaFoldDB" id="A0A2G8K9J2"/>
<dbReference type="GO" id="GO:0005739">
    <property type="term" value="C:mitochondrion"/>
    <property type="evidence" value="ECO:0007669"/>
    <property type="project" value="UniProtKB-SubCell"/>
</dbReference>
<reference evidence="4 5" key="1">
    <citation type="journal article" date="2017" name="PLoS Biol.">
        <title>The sea cucumber genome provides insights into morphological evolution and visceral regeneration.</title>
        <authorList>
            <person name="Zhang X."/>
            <person name="Sun L."/>
            <person name="Yuan J."/>
            <person name="Sun Y."/>
            <person name="Gao Y."/>
            <person name="Zhang L."/>
            <person name="Li S."/>
            <person name="Dai H."/>
            <person name="Hamel J.F."/>
            <person name="Liu C."/>
            <person name="Yu Y."/>
            <person name="Liu S."/>
            <person name="Lin W."/>
            <person name="Guo K."/>
            <person name="Jin S."/>
            <person name="Xu P."/>
            <person name="Storey K.B."/>
            <person name="Huan P."/>
            <person name="Zhang T."/>
            <person name="Zhou Y."/>
            <person name="Zhang J."/>
            <person name="Lin C."/>
            <person name="Li X."/>
            <person name="Xing L."/>
            <person name="Huo D."/>
            <person name="Sun M."/>
            <person name="Wang L."/>
            <person name="Mercier A."/>
            <person name="Li F."/>
            <person name="Yang H."/>
            <person name="Xiang J."/>
        </authorList>
    </citation>
    <scope>NUCLEOTIDE SEQUENCE [LARGE SCALE GENOMIC DNA]</scope>
    <source>
        <strain evidence="4">Shaxun</strain>
        <tissue evidence="4">Muscle</tissue>
    </source>
</reference>
<feature type="active site" evidence="1">
    <location>
        <position position="365"/>
    </location>
</feature>
<dbReference type="EC" id="3.1.-.-" evidence="1"/>
<feature type="region of interest" description="Disordered" evidence="2">
    <location>
        <begin position="48"/>
        <end position="69"/>
    </location>
</feature>
<evidence type="ECO:0000256" key="1">
    <source>
        <dbReference type="HAMAP-Rule" id="MF_03030"/>
    </source>
</evidence>
<dbReference type="GO" id="GO:0008297">
    <property type="term" value="F:single-stranded DNA exodeoxyribonuclease activity"/>
    <property type="evidence" value="ECO:0007669"/>
    <property type="project" value="UniProtKB-UniRule"/>
</dbReference>
<dbReference type="GO" id="GO:0043504">
    <property type="term" value="P:mitochondrial DNA repair"/>
    <property type="evidence" value="ECO:0007669"/>
    <property type="project" value="UniProtKB-UniRule"/>
</dbReference>
<dbReference type="SUPFAM" id="SSF52980">
    <property type="entry name" value="Restriction endonuclease-like"/>
    <property type="match status" value="1"/>
</dbReference>
<accession>A0A2G8K9J2</accession>
<comment type="caution">
    <text evidence="4">The sequence shown here is derived from an EMBL/GenBank/DDBJ whole genome shotgun (WGS) entry which is preliminary data.</text>
</comment>
<name>A0A2G8K9J2_STIJA</name>
<dbReference type="PANTHER" id="PTHR31340">
    <property type="entry name" value="MITOCHONDRIAL GENOME MAINTENANCE EXONUCLEASE 1"/>
    <property type="match status" value="1"/>
</dbReference>
<dbReference type="GO" id="GO:0006264">
    <property type="term" value="P:mitochondrial DNA replication"/>
    <property type="evidence" value="ECO:0007669"/>
    <property type="project" value="TreeGrafter"/>
</dbReference>
<feature type="compositionally biased region" description="Basic and acidic residues" evidence="2">
    <location>
        <begin position="59"/>
        <end position="68"/>
    </location>
</feature>